<dbReference type="EMBL" id="MH045241">
    <property type="protein sequence ID" value="AXN93509.1"/>
    <property type="molecule type" value="mRNA"/>
</dbReference>
<evidence type="ECO:0000256" key="1">
    <source>
        <dbReference type="SAM" id="MobiDB-lite"/>
    </source>
</evidence>
<name>A0A346GAV6_MIZYE</name>
<keyword evidence="2" id="KW-0732">Signal</keyword>
<evidence type="ECO:0000256" key="2">
    <source>
        <dbReference type="SAM" id="SignalP"/>
    </source>
</evidence>
<feature type="chain" id="PRO_5017021563" evidence="2">
    <location>
        <begin position="19"/>
        <end position="270"/>
    </location>
</feature>
<accession>A0A346GAV6</accession>
<feature type="signal peptide" evidence="2">
    <location>
        <begin position="1"/>
        <end position="18"/>
    </location>
</feature>
<proteinExistence type="evidence at transcript level"/>
<sequence>MIRTIGFVLVYVTVYVTAVKEVSIPVSDMSEGTRCDKDLDKAGTCFQCSRLPEEIAVQLTTCCMEDKAYDVCERCVGNPKACLMDAYRVTGSDYSQDASKDTSEEMANIEYPDDPEIPLDKRFGTTFMGSSRYGYPRKRYGMLFLGRNKNRGGYRYGSRGKRYGTLNLGSGKGLMYRYGSDIKRADSSDEESMNKRYGTLNLGSGRGLRYRYGRYGKRSDDDDQDDNNESFDDNNDDTEQIEKRYGTLFMSRNGGRKRYGSLFMGKSRNW</sequence>
<protein>
    <submittedName>
        <fullName evidence="3">Opioid</fullName>
    </submittedName>
</protein>
<dbReference type="OrthoDB" id="6117945at2759"/>
<evidence type="ECO:0000313" key="3">
    <source>
        <dbReference type="EMBL" id="AXN93509.1"/>
    </source>
</evidence>
<feature type="compositionally biased region" description="Acidic residues" evidence="1">
    <location>
        <begin position="221"/>
        <end position="238"/>
    </location>
</feature>
<dbReference type="AlphaFoldDB" id="A0A346GAV6"/>
<feature type="region of interest" description="Disordered" evidence="1">
    <location>
        <begin position="213"/>
        <end position="238"/>
    </location>
</feature>
<reference evidence="3" key="1">
    <citation type="submission" date="2018-03" db="EMBL/GenBank/DDBJ databases">
        <title>Identification and characterization of neuropeptides by transcriptome and proteome analyses in a bivalve mollusc Patinopecten yessoensis.</title>
        <authorList>
            <person name="Zhang M."/>
            <person name="Wang Y."/>
            <person name="Li Y."/>
            <person name="Li W."/>
            <person name="Li R."/>
            <person name="Xie X."/>
            <person name="Wang S."/>
            <person name="Hu X."/>
            <person name="Zhang L."/>
            <person name="Bao Z."/>
        </authorList>
    </citation>
    <scope>NUCLEOTIDE SEQUENCE</scope>
    <source>
        <tissue evidence="3">Ganglion</tissue>
    </source>
</reference>
<organism evidence="3">
    <name type="scientific">Mizuhopecten yessoensis</name>
    <name type="common">Japanese scallop</name>
    <name type="synonym">Patinopecten yessoensis</name>
    <dbReference type="NCBI Taxonomy" id="6573"/>
    <lineage>
        <taxon>Eukaryota</taxon>
        <taxon>Metazoa</taxon>
        <taxon>Spiralia</taxon>
        <taxon>Lophotrochozoa</taxon>
        <taxon>Mollusca</taxon>
        <taxon>Bivalvia</taxon>
        <taxon>Autobranchia</taxon>
        <taxon>Pteriomorphia</taxon>
        <taxon>Pectinida</taxon>
        <taxon>Pectinoidea</taxon>
        <taxon>Pectinidae</taxon>
        <taxon>Mizuhopecten</taxon>
    </lineage>
</organism>